<evidence type="ECO:0000259" key="11">
    <source>
        <dbReference type="PROSITE" id="PS51011"/>
    </source>
</evidence>
<feature type="region of interest" description="Disordered" evidence="9">
    <location>
        <begin position="177"/>
        <end position="218"/>
    </location>
</feature>
<dbReference type="GO" id="GO:0003677">
    <property type="term" value="F:DNA binding"/>
    <property type="evidence" value="ECO:0007669"/>
    <property type="project" value="InterPro"/>
</dbReference>
<dbReference type="GO" id="GO:0005634">
    <property type="term" value="C:nucleus"/>
    <property type="evidence" value="ECO:0007669"/>
    <property type="project" value="UniProtKB-SubCell"/>
</dbReference>
<dbReference type="InterPro" id="IPR019786">
    <property type="entry name" value="Zinc_finger_PHD-type_CS"/>
</dbReference>
<comment type="subcellular location">
    <subcellularLocation>
        <location evidence="1">Nucleus</location>
    </subcellularLocation>
</comment>
<dbReference type="GO" id="GO:0000785">
    <property type="term" value="C:chromatin"/>
    <property type="evidence" value="ECO:0007669"/>
    <property type="project" value="TreeGrafter"/>
</dbReference>
<feature type="coiled-coil region" evidence="8">
    <location>
        <begin position="1182"/>
        <end position="1209"/>
    </location>
</feature>
<feature type="region of interest" description="Disordered" evidence="9">
    <location>
        <begin position="325"/>
        <end position="387"/>
    </location>
</feature>
<dbReference type="Pfam" id="PF08429">
    <property type="entry name" value="PLU-1"/>
    <property type="match status" value="1"/>
</dbReference>
<evidence type="ECO:0000313" key="13">
    <source>
        <dbReference type="EMBL" id="ODV81414.1"/>
    </source>
</evidence>
<dbReference type="InterPro" id="IPR003347">
    <property type="entry name" value="JmjC_dom"/>
</dbReference>
<dbReference type="Pfam" id="PF01388">
    <property type="entry name" value="ARID"/>
    <property type="match status" value="1"/>
</dbReference>
<proteinExistence type="predicted"/>
<dbReference type="PROSITE" id="PS50016">
    <property type="entry name" value="ZF_PHD_2"/>
    <property type="match status" value="1"/>
</dbReference>
<feature type="domain" description="PHD-type" evidence="10">
    <location>
        <begin position="1610"/>
        <end position="1660"/>
    </location>
</feature>
<keyword evidence="5" id="KW-0408">Iron</keyword>
<gene>
    <name evidence="13" type="ORF">CANTADRAFT_24366</name>
</gene>
<dbReference type="PANTHER" id="PTHR10694:SF33">
    <property type="entry name" value="LYSINE-SPECIFIC DEMETHYLASE 5"/>
    <property type="match status" value="1"/>
</dbReference>
<dbReference type="SUPFAM" id="SSF57903">
    <property type="entry name" value="FYVE/PHD zinc finger"/>
    <property type="match status" value="1"/>
</dbReference>
<dbReference type="RefSeq" id="XP_020066536.1">
    <property type="nucleotide sequence ID" value="XM_020207089.1"/>
</dbReference>
<dbReference type="Gene3D" id="1.10.150.60">
    <property type="entry name" value="ARID DNA-binding domain"/>
    <property type="match status" value="1"/>
</dbReference>
<keyword evidence="2" id="KW-0479">Metal-binding</keyword>
<dbReference type="Gene3D" id="3.30.40.10">
    <property type="entry name" value="Zinc/RING finger domain, C3HC4 (zinc finger)"/>
    <property type="match status" value="1"/>
</dbReference>
<evidence type="ECO:0000256" key="7">
    <source>
        <dbReference type="PROSITE-ProRule" id="PRU00146"/>
    </source>
</evidence>
<feature type="domain" description="JmjC" evidence="12">
    <location>
        <begin position="811"/>
        <end position="1043"/>
    </location>
</feature>
<evidence type="ECO:0000259" key="12">
    <source>
        <dbReference type="PROSITE" id="PS51184"/>
    </source>
</evidence>
<dbReference type="SUPFAM" id="SSF51197">
    <property type="entry name" value="Clavaminate synthase-like"/>
    <property type="match status" value="1"/>
</dbReference>
<evidence type="ECO:0000256" key="6">
    <source>
        <dbReference type="ARBA" id="ARBA00023242"/>
    </source>
</evidence>
<keyword evidence="3 7" id="KW-0863">Zinc-finger</keyword>
<accession>A0A1E4SPG4</accession>
<dbReference type="SMART" id="SM00558">
    <property type="entry name" value="JmjC"/>
    <property type="match status" value="1"/>
</dbReference>
<evidence type="ECO:0000256" key="9">
    <source>
        <dbReference type="SAM" id="MobiDB-lite"/>
    </source>
</evidence>
<evidence type="ECO:0000259" key="10">
    <source>
        <dbReference type="PROSITE" id="PS50016"/>
    </source>
</evidence>
<evidence type="ECO:0000256" key="5">
    <source>
        <dbReference type="ARBA" id="ARBA00023004"/>
    </source>
</evidence>
<evidence type="ECO:0000313" key="14">
    <source>
        <dbReference type="Proteomes" id="UP000094285"/>
    </source>
</evidence>
<dbReference type="PROSITE" id="PS51011">
    <property type="entry name" value="ARID"/>
    <property type="match status" value="1"/>
</dbReference>
<dbReference type="InterPro" id="IPR013637">
    <property type="entry name" value="Lys_sp_deMease-like_dom"/>
</dbReference>
<dbReference type="InterPro" id="IPR019787">
    <property type="entry name" value="Znf_PHD-finger"/>
</dbReference>
<dbReference type="InterPro" id="IPR013083">
    <property type="entry name" value="Znf_RING/FYVE/PHD"/>
</dbReference>
<dbReference type="SMART" id="SM00249">
    <property type="entry name" value="PHD"/>
    <property type="match status" value="1"/>
</dbReference>
<dbReference type="InterPro" id="IPR011011">
    <property type="entry name" value="Znf_FYVE_PHD"/>
</dbReference>
<evidence type="ECO:0000256" key="4">
    <source>
        <dbReference type="ARBA" id="ARBA00022833"/>
    </source>
</evidence>
<dbReference type="InterPro" id="IPR001965">
    <property type="entry name" value="Znf_PHD"/>
</dbReference>
<dbReference type="EMBL" id="KV453909">
    <property type="protein sequence ID" value="ODV81414.1"/>
    <property type="molecule type" value="Genomic_DNA"/>
</dbReference>
<feature type="domain" description="ARID" evidence="11">
    <location>
        <begin position="383"/>
        <end position="478"/>
    </location>
</feature>
<dbReference type="GO" id="GO:0006355">
    <property type="term" value="P:regulation of DNA-templated transcription"/>
    <property type="evidence" value="ECO:0007669"/>
    <property type="project" value="TreeGrafter"/>
</dbReference>
<dbReference type="GO" id="GO:0034647">
    <property type="term" value="F:histone H3K4me/H3K4me2/H3K4me3 demethylase activity"/>
    <property type="evidence" value="ECO:0007669"/>
    <property type="project" value="TreeGrafter"/>
</dbReference>
<sequence length="1953" mass="223012">MSIFSDEIEPSKLPQSSRFFNQTTLPDLRTFLLTKNNKPLAFNGQHSNITYNPYNFPQLKTKANFPLDFFHLPNKIHLTGLPNSENPEPESIPSYKLDDNQAKDPIRFFESVAEEARNYGAIKVKIPVVQDNLLRSNFQINSDLFWFQSNKLLNNSHQDELKNRLQFHSELIRFHMSDEKEPDQQSTQDEQITRDATTDIPTDSQCEKESTESVQIPDLNASVSEKSFNGSEILLSNVPVIDGVETPDAPLHDLTKSSLAAAESALNNTDAADPNVQLSVATNGDELQTAGIEIADSQATEADQTEKNVPNVSFLLDRNTSINSLLNSPSVQPSDSQETTAESTQPLTAPSHPENSSGLKTIKSESSSELDSATPLGSNQNLNLDSPNLLKESKKLSKKKQIPSFLMKLPMIDKRPIDLYKLFRSVVIRGGFVEVINKKLWAQIGRELGYKGKIMTSLSSSLKSSYQRILYPFEVQLGQRKFGLAGLDTPDQGNEEDRNPAHTVKVEDEVDYKEEPNINGKREINQMSTESRKRRNPLILGSGIEFQRSVQLKGSKGFLVNTPHLIDIKPPISFTIKDEDNISTKKGKKGQEITESPILPQNQLNHSLSNMLNSPSNSYQDESGLKAVPKIASIYSMRQFMEKDLKFQEFIVQHNASSFNKMSANFPSFYHFNEPNMPIPERNFIKFDKYEELYWKFVLNEDSNHPLLKDGLELEHGENLLSLIHGSGFVKIGDDLMNYKNNLNNLNINASSNKIINTANNKIINTFVPNTNTQVSSNSYPTGSNPISSTTTPANDVDLFNTDYYISNILQSAMNPWNLHNLPVLPNSLFGALSENDINNQDLTNSRINIGMTFSTQNWKCEDHFTQLINYHFFGAFKKWYFIPELEFEKFEALILEVNESNKDRVSINNDNWAIEELLELIGNNEGSEIRGLEYDTLVNSLENMINPFQDERLPHSNVEFQKLISANSKKIRFNQDFLITPQMLRERGIKYSTTIQKPGEFVVKSSKTYSLALSFGLNFSEEVNFATQTWLPYATEAEQWLAKQSILPNFLTFKLLVNLIQLYDSGKSIGFNSLIYSKVGSFYEEMYRNELEIRFKIRKLKIKEMIIDSENTCDSISDDNFVNAFPSKIVLTDRSTSQSFILAPSTFIKLHDEKIIPFEKFKIEFHLFYSDDKLRNFSRILNGYSIDYEQWTQKYEELMTENTDLALKVYKGLLNDGERIYSAISSANFLIGGSSEEDKKRINELNKFKNHIENLKLFIEDSNKFIDECQNLLAIKHHQRIRSGNEFQSSKGLEDLVKLVDRIPTLNFSCIEIDQILEFKSEIENFDKASRMLLSKKNRSLKEFDDLIDLGESFGIEIPSLKFLIRIRDRLKWLSRFNLIEKGDDPFSDKKEIFTLQHLQDFFDTGLKVLSEVDLPKIIELEKILKSSLNFNKELDRFLQYESADQLNLDQLQKFVAKFQGERLFLGLETYNELSKVHLNSKLITQYIEFKEQKYSKYSYSDLRTLQSSLVENEIRFNPQEIVHKLYSTEQWVYRLWEEVRNKKVVTTLSKEMDLKHLNPKFTLEGRLIEKFYQFLYKNEFNFAVEDTHEISSAYLMKFVDPESEIAPTYYCNCREYEFGTMIECDKCNEWYHIVCVNEGEEHQGNDDESYTCPVCQLIESNSTTDEYLRGKVTWNRVKEMVDEGRGLKVYPANELNSLEEVYLGFTKHYEDVRKKIEEAKRDPRSSELRLDLFKFFLRKLYGSGILFQDLLEEVVNLVREEERKIAMQQPVPQPADVEVPLHEVNGNHMALSSSIDKQQITTGQTVIGVQDATAPIDRTSAEPPISAPQLPNDIQQTPASVLEAQSVLPIRNTDPSVSASPDQPGQSQQVQIELDVTEPAVDPALATSGTMQGQSQSAVVLPPVVLPARAEPAVFPASDLPPLESTIDQLIQATHSPVDNLNQSTSESGQN</sequence>
<dbReference type="Proteomes" id="UP000094285">
    <property type="component" value="Unassembled WGS sequence"/>
</dbReference>
<dbReference type="CDD" id="cd16100">
    <property type="entry name" value="ARID"/>
    <property type="match status" value="1"/>
</dbReference>
<keyword evidence="6" id="KW-0539">Nucleus</keyword>
<evidence type="ECO:0000256" key="1">
    <source>
        <dbReference type="ARBA" id="ARBA00004123"/>
    </source>
</evidence>
<dbReference type="Pfam" id="PF00628">
    <property type="entry name" value="PHD"/>
    <property type="match status" value="1"/>
</dbReference>
<evidence type="ECO:0000256" key="3">
    <source>
        <dbReference type="ARBA" id="ARBA00022771"/>
    </source>
</evidence>
<dbReference type="GO" id="GO:0008270">
    <property type="term" value="F:zinc ion binding"/>
    <property type="evidence" value="ECO:0007669"/>
    <property type="project" value="UniProtKB-KW"/>
</dbReference>
<evidence type="ECO:0000256" key="2">
    <source>
        <dbReference type="ARBA" id="ARBA00022723"/>
    </source>
</evidence>
<dbReference type="Pfam" id="PF02373">
    <property type="entry name" value="JmjC"/>
    <property type="match status" value="2"/>
</dbReference>
<dbReference type="GeneID" id="30981226"/>
<feature type="compositionally biased region" description="Polar residues" evidence="9">
    <location>
        <begin position="325"/>
        <end position="386"/>
    </location>
</feature>
<dbReference type="SMART" id="SM01014">
    <property type="entry name" value="ARID"/>
    <property type="match status" value="1"/>
</dbReference>
<keyword evidence="4" id="KW-0862">Zinc</keyword>
<dbReference type="CDD" id="cd15518">
    <property type="entry name" value="PHD_Ecm5p_Lid2p_like"/>
    <property type="match status" value="1"/>
</dbReference>
<dbReference type="SMART" id="SM00501">
    <property type="entry name" value="BRIGHT"/>
    <property type="match status" value="1"/>
</dbReference>
<dbReference type="InterPro" id="IPR036431">
    <property type="entry name" value="ARID_dom_sf"/>
</dbReference>
<dbReference type="OrthoDB" id="1678912at2759"/>
<dbReference type="SUPFAM" id="SSF46774">
    <property type="entry name" value="ARID-like"/>
    <property type="match status" value="1"/>
</dbReference>
<keyword evidence="8" id="KW-0175">Coiled coil</keyword>
<keyword evidence="14" id="KW-1185">Reference proteome</keyword>
<dbReference type="Gene3D" id="2.60.120.650">
    <property type="entry name" value="Cupin"/>
    <property type="match status" value="1"/>
</dbReference>
<evidence type="ECO:0000256" key="8">
    <source>
        <dbReference type="SAM" id="Coils"/>
    </source>
</evidence>
<dbReference type="STRING" id="984487.A0A1E4SPG4"/>
<protein>
    <submittedName>
        <fullName evidence="13">PLU-1-domain-containing protein</fullName>
    </submittedName>
</protein>
<dbReference type="PANTHER" id="PTHR10694">
    <property type="entry name" value="LYSINE-SPECIFIC DEMETHYLASE"/>
    <property type="match status" value="1"/>
</dbReference>
<dbReference type="InterPro" id="IPR001606">
    <property type="entry name" value="ARID_dom"/>
</dbReference>
<name>A0A1E4SPG4_9ASCO</name>
<reference evidence="14" key="1">
    <citation type="submission" date="2016-05" db="EMBL/GenBank/DDBJ databases">
        <title>Comparative genomics of biotechnologically important yeasts.</title>
        <authorList>
            <consortium name="DOE Joint Genome Institute"/>
            <person name="Riley R."/>
            <person name="Haridas S."/>
            <person name="Wolfe K.H."/>
            <person name="Lopes M.R."/>
            <person name="Hittinger C.T."/>
            <person name="Goker M."/>
            <person name="Salamov A."/>
            <person name="Wisecaver J."/>
            <person name="Long T.M."/>
            <person name="Aerts A.L."/>
            <person name="Barry K."/>
            <person name="Choi C."/>
            <person name="Clum A."/>
            <person name="Coughlan A.Y."/>
            <person name="Deshpande S."/>
            <person name="Douglass A.P."/>
            <person name="Hanson S.J."/>
            <person name="Klenk H.-P."/>
            <person name="Labutti K."/>
            <person name="Lapidus A."/>
            <person name="Lindquist E."/>
            <person name="Lipzen A."/>
            <person name="Meier-Kolthoff J.P."/>
            <person name="Ohm R.A."/>
            <person name="Otillar R.P."/>
            <person name="Pangilinan J."/>
            <person name="Peng Y."/>
            <person name="Rokas A."/>
            <person name="Rosa C.A."/>
            <person name="Scheuner C."/>
            <person name="Sibirny A.A."/>
            <person name="Slot J.C."/>
            <person name="Stielow J.B."/>
            <person name="Sun H."/>
            <person name="Kurtzman C.P."/>
            <person name="Blackwell M."/>
            <person name="Grigoriev I.V."/>
            <person name="Jeffries T.W."/>
        </authorList>
    </citation>
    <scope>NUCLEOTIDE SEQUENCE [LARGE SCALE GENOMIC DNA]</scope>
    <source>
        <strain evidence="14">NRRL Y-17324</strain>
    </source>
</reference>
<dbReference type="PROSITE" id="PS51184">
    <property type="entry name" value="JMJC"/>
    <property type="match status" value="1"/>
</dbReference>
<organism evidence="13 14">
    <name type="scientific">Suhomyces tanzawaensis NRRL Y-17324</name>
    <dbReference type="NCBI Taxonomy" id="984487"/>
    <lineage>
        <taxon>Eukaryota</taxon>
        <taxon>Fungi</taxon>
        <taxon>Dikarya</taxon>
        <taxon>Ascomycota</taxon>
        <taxon>Saccharomycotina</taxon>
        <taxon>Pichiomycetes</taxon>
        <taxon>Debaryomycetaceae</taxon>
        <taxon>Suhomyces</taxon>
    </lineage>
</organism>
<dbReference type="PROSITE" id="PS01359">
    <property type="entry name" value="ZF_PHD_1"/>
    <property type="match status" value="1"/>
</dbReference>